<comment type="caution">
    <text evidence="2">The sequence shown here is derived from an EMBL/GenBank/DDBJ whole genome shotgun (WGS) entry which is preliminary data.</text>
</comment>
<sequence length="265" mass="29998">MKSSQGRSDMQSTPKPQPRRSQGRAGGEGAGQNIRPRGRQHAWTSASLKWKQHANYQRIRLKIFSNSFSHPMPSSSSRVYPSAAERQRRRELVARSRIPNPIDQMLVHLERPLHKDFPGKLCTVVRVVRVFDDDLQCNINHLKIKARYLMDMVHCQLEYDENCGGVELNGTTKHLIYLTLQECGAALPPRPCPGCGVHHREFFSMLAADGIKGLCGIIEFWLGALGEAIDRVDIHVNQLQAILQQPKRQKSLFLTRGEQCEIASK</sequence>
<keyword evidence="3" id="KW-1185">Reference proteome</keyword>
<name>A0AAD7FH62_MYCRO</name>
<reference evidence="2" key="1">
    <citation type="submission" date="2023-03" db="EMBL/GenBank/DDBJ databases">
        <title>Massive genome expansion in bonnet fungi (Mycena s.s.) driven by repeated elements and novel gene families across ecological guilds.</title>
        <authorList>
            <consortium name="Lawrence Berkeley National Laboratory"/>
            <person name="Harder C.B."/>
            <person name="Miyauchi S."/>
            <person name="Viragh M."/>
            <person name="Kuo A."/>
            <person name="Thoen E."/>
            <person name="Andreopoulos B."/>
            <person name="Lu D."/>
            <person name="Skrede I."/>
            <person name="Drula E."/>
            <person name="Henrissat B."/>
            <person name="Morin E."/>
            <person name="Kohler A."/>
            <person name="Barry K."/>
            <person name="LaButti K."/>
            <person name="Morin E."/>
            <person name="Salamov A."/>
            <person name="Lipzen A."/>
            <person name="Mereny Z."/>
            <person name="Hegedus B."/>
            <person name="Baldrian P."/>
            <person name="Stursova M."/>
            <person name="Weitz H."/>
            <person name="Taylor A."/>
            <person name="Grigoriev I.V."/>
            <person name="Nagy L.G."/>
            <person name="Martin F."/>
            <person name="Kauserud H."/>
        </authorList>
    </citation>
    <scope>NUCLEOTIDE SEQUENCE</scope>
    <source>
        <strain evidence="2">CBHHK067</strain>
    </source>
</reference>
<feature type="region of interest" description="Disordered" evidence="1">
    <location>
        <begin position="1"/>
        <end position="46"/>
    </location>
</feature>
<feature type="compositionally biased region" description="Polar residues" evidence="1">
    <location>
        <begin position="1"/>
        <end position="14"/>
    </location>
</feature>
<dbReference type="EMBL" id="JARKIE010000707">
    <property type="protein sequence ID" value="KAJ7620046.1"/>
    <property type="molecule type" value="Genomic_DNA"/>
</dbReference>
<evidence type="ECO:0000313" key="3">
    <source>
        <dbReference type="Proteomes" id="UP001221757"/>
    </source>
</evidence>
<evidence type="ECO:0000256" key="1">
    <source>
        <dbReference type="SAM" id="MobiDB-lite"/>
    </source>
</evidence>
<proteinExistence type="predicted"/>
<dbReference type="Proteomes" id="UP001221757">
    <property type="component" value="Unassembled WGS sequence"/>
</dbReference>
<accession>A0AAD7FH62</accession>
<gene>
    <name evidence="2" type="ORF">B0H17DRAFT_1152049</name>
</gene>
<protein>
    <submittedName>
        <fullName evidence="2">Uncharacterized protein</fullName>
    </submittedName>
</protein>
<evidence type="ECO:0000313" key="2">
    <source>
        <dbReference type="EMBL" id="KAJ7620046.1"/>
    </source>
</evidence>
<dbReference type="AlphaFoldDB" id="A0AAD7FH62"/>
<organism evidence="2 3">
    <name type="scientific">Mycena rosella</name>
    <name type="common">Pink bonnet</name>
    <name type="synonym">Agaricus rosellus</name>
    <dbReference type="NCBI Taxonomy" id="1033263"/>
    <lineage>
        <taxon>Eukaryota</taxon>
        <taxon>Fungi</taxon>
        <taxon>Dikarya</taxon>
        <taxon>Basidiomycota</taxon>
        <taxon>Agaricomycotina</taxon>
        <taxon>Agaricomycetes</taxon>
        <taxon>Agaricomycetidae</taxon>
        <taxon>Agaricales</taxon>
        <taxon>Marasmiineae</taxon>
        <taxon>Mycenaceae</taxon>
        <taxon>Mycena</taxon>
    </lineage>
</organism>